<gene>
    <name evidence="1" type="ORF">S01H4_30219</name>
</gene>
<evidence type="ECO:0000313" key="1">
    <source>
        <dbReference type="EMBL" id="GAG86325.1"/>
    </source>
</evidence>
<feature type="non-terminal residue" evidence="1">
    <location>
        <position position="1"/>
    </location>
</feature>
<organism evidence="1">
    <name type="scientific">marine sediment metagenome</name>
    <dbReference type="NCBI Taxonomy" id="412755"/>
    <lineage>
        <taxon>unclassified sequences</taxon>
        <taxon>metagenomes</taxon>
        <taxon>ecological metagenomes</taxon>
    </lineage>
</organism>
<accession>X1AUC7</accession>
<sequence length="227" mass="24315">FQIEEREKPLSELSPGGLVRRGAAVAGETLFKGVSKVTQQLGRPTPTEEQVREAGSALQLPILFGGFSPALPTTTDIRRTLNQETRVAFAGAQQKQSDDIIQTDIKFQAKTGSRKQIGRTTGFTQQAKINDRITISTTKASGKFGTKVVDPTTGQVFASRQQAFGGQQVSLGAKFKTPTGQTRFVQEGFGVTVKGTGGRVDASTFTSKGVTTQFKDFTASTTRTTGF</sequence>
<proteinExistence type="predicted"/>
<protein>
    <submittedName>
        <fullName evidence="1">Uncharacterized protein</fullName>
    </submittedName>
</protein>
<dbReference type="AlphaFoldDB" id="X1AUC7"/>
<reference evidence="1" key="1">
    <citation type="journal article" date="2014" name="Front. Microbiol.">
        <title>High frequency of phylogenetically diverse reductive dehalogenase-homologous genes in deep subseafloor sedimentary metagenomes.</title>
        <authorList>
            <person name="Kawai M."/>
            <person name="Futagami T."/>
            <person name="Toyoda A."/>
            <person name="Takaki Y."/>
            <person name="Nishi S."/>
            <person name="Hori S."/>
            <person name="Arai W."/>
            <person name="Tsubouchi T."/>
            <person name="Morono Y."/>
            <person name="Uchiyama I."/>
            <person name="Ito T."/>
            <person name="Fujiyama A."/>
            <person name="Inagaki F."/>
            <person name="Takami H."/>
        </authorList>
    </citation>
    <scope>NUCLEOTIDE SEQUENCE</scope>
    <source>
        <strain evidence="1">Expedition CK06-06</strain>
    </source>
</reference>
<name>X1AUC7_9ZZZZ</name>
<dbReference type="EMBL" id="BART01015579">
    <property type="protein sequence ID" value="GAG86325.1"/>
    <property type="molecule type" value="Genomic_DNA"/>
</dbReference>
<comment type="caution">
    <text evidence="1">The sequence shown here is derived from an EMBL/GenBank/DDBJ whole genome shotgun (WGS) entry which is preliminary data.</text>
</comment>